<geneLocation type="plasmid" evidence="1">
    <name>p283149-FII</name>
</geneLocation>
<sequence>MVWYQPGNSPAVQSDEAVPAYADISSRHICRIQAVSKAFSLKRGATVIHRFWG</sequence>
<accession>A0A6H0A808</accession>
<proteinExistence type="predicted"/>
<evidence type="ECO:0000313" key="1">
    <source>
        <dbReference type="EMBL" id="QIS35728.1"/>
    </source>
</evidence>
<reference evidence="1" key="1">
    <citation type="submission" date="2019-12" db="EMBL/GenBank/DDBJ databases">
        <title>Complete sequence of Tn6502.</title>
        <authorList>
            <person name="Zhou D."/>
        </authorList>
    </citation>
    <scope>NUCLEOTIDE SEQUENCE</scope>
    <source>
        <strain evidence="1">283149</strain>
        <plasmid evidence="1">p283149-FII</plasmid>
    </source>
</reference>
<organism evidence="1">
    <name type="scientific">Klebsiella pneumoniae</name>
    <dbReference type="NCBI Taxonomy" id="573"/>
    <lineage>
        <taxon>Bacteria</taxon>
        <taxon>Pseudomonadati</taxon>
        <taxon>Pseudomonadota</taxon>
        <taxon>Gammaproteobacteria</taxon>
        <taxon>Enterobacterales</taxon>
        <taxon>Enterobacteriaceae</taxon>
        <taxon>Klebsiella/Raoultella group</taxon>
        <taxon>Klebsiella</taxon>
        <taxon>Klebsiella pneumoniae complex</taxon>
    </lineage>
</organism>
<dbReference type="AlphaFoldDB" id="A0A6H0A808"/>
<dbReference type="EMBL" id="MN823989">
    <property type="protein sequence ID" value="QIS35728.1"/>
    <property type="molecule type" value="Genomic_DNA"/>
</dbReference>
<name>A0A6H0A808_KLEPN</name>
<protein>
    <submittedName>
        <fullName evidence="1">Uncharacterized protein</fullName>
    </submittedName>
</protein>
<keyword evidence="1" id="KW-0614">Plasmid</keyword>